<dbReference type="EMBL" id="EF157668">
    <property type="protein sequence ID" value="ABM53523.1"/>
    <property type="molecule type" value="Genomic_DNA"/>
</dbReference>
<keyword evidence="4 6" id="KW-0418">Kinase</keyword>
<feature type="domain" description="GHMP kinase N-terminal" evidence="7">
    <location>
        <begin position="82"/>
        <end position="159"/>
    </location>
</feature>
<dbReference type="PANTHER" id="PTHR43527">
    <property type="entry name" value="4-DIPHOSPHOCYTIDYL-2-C-METHYL-D-ERYTHRITOL KINASE, CHLOROPLASTIC"/>
    <property type="match status" value="1"/>
</dbReference>
<dbReference type="InterPro" id="IPR020568">
    <property type="entry name" value="Ribosomal_Su5_D2-typ_SF"/>
</dbReference>
<evidence type="ECO:0000256" key="5">
    <source>
        <dbReference type="ARBA" id="ARBA00022840"/>
    </source>
</evidence>
<feature type="active site" evidence="6">
    <location>
        <position position="151"/>
    </location>
</feature>
<comment type="similarity">
    <text evidence="6">Belongs to the GHMP kinase family. IspE subfamily.</text>
</comment>
<dbReference type="GO" id="GO:0050515">
    <property type="term" value="F:4-(cytidine 5'-diphospho)-2-C-methyl-D-erythritol kinase activity"/>
    <property type="evidence" value="ECO:0007669"/>
    <property type="project" value="UniProtKB-UniRule"/>
</dbReference>
<dbReference type="SUPFAM" id="SSF55060">
    <property type="entry name" value="GHMP Kinase, C-terminal domain"/>
    <property type="match status" value="1"/>
</dbReference>
<keyword evidence="6" id="KW-0414">Isoprene biosynthesis</keyword>
<dbReference type="GO" id="GO:0016114">
    <property type="term" value="P:terpenoid biosynthetic process"/>
    <property type="evidence" value="ECO:0007669"/>
    <property type="project" value="UniProtKB-UniRule"/>
</dbReference>
<dbReference type="InterPro" id="IPR004424">
    <property type="entry name" value="IspE"/>
</dbReference>
<evidence type="ECO:0000256" key="4">
    <source>
        <dbReference type="ARBA" id="ARBA00022777"/>
    </source>
</evidence>
<dbReference type="GO" id="GO:0019288">
    <property type="term" value="P:isopentenyl diphosphate biosynthetic process, methylerythritol 4-phosphate pathway"/>
    <property type="evidence" value="ECO:0007669"/>
    <property type="project" value="UniProtKB-UniRule"/>
</dbReference>
<dbReference type="InterPro" id="IPR014721">
    <property type="entry name" value="Ribsml_uS5_D2-typ_fold_subgr"/>
</dbReference>
<accession>B1N6H7</accession>
<keyword evidence="5 6" id="KW-0067">ATP-binding</keyword>
<dbReference type="Pfam" id="PF00288">
    <property type="entry name" value="GHMP_kinases_N"/>
    <property type="match status" value="1"/>
</dbReference>
<dbReference type="Gene3D" id="3.30.230.10">
    <property type="match status" value="1"/>
</dbReference>
<dbReference type="GO" id="GO:0005524">
    <property type="term" value="F:ATP binding"/>
    <property type="evidence" value="ECO:0007669"/>
    <property type="project" value="UniProtKB-UniRule"/>
</dbReference>
<dbReference type="EC" id="2.7.1.148" evidence="6"/>
<evidence type="ECO:0000259" key="7">
    <source>
        <dbReference type="Pfam" id="PF00288"/>
    </source>
</evidence>
<evidence type="ECO:0000256" key="1">
    <source>
        <dbReference type="ARBA" id="ARBA00017473"/>
    </source>
</evidence>
<organism evidence="8">
    <name type="scientific">uncultured bacterium CBNPD1 BAC clone 543</name>
    <dbReference type="NCBI Taxonomy" id="417308"/>
    <lineage>
        <taxon>Bacteria</taxon>
        <taxon>environmental samples</taxon>
    </lineage>
</organism>
<reference evidence="8" key="1">
    <citation type="journal article" date="2008" name="FEMS Microbiol. Ecol.">
        <title>Metagenomic analysis of a freshwater toxic cyanobacteria bloom.</title>
        <authorList>
            <person name="Pope P.B."/>
            <person name="Patel B.K."/>
        </authorList>
    </citation>
    <scope>NUCLEOTIDE SEQUENCE</scope>
</reference>
<dbReference type="PIRSF" id="PIRSF010376">
    <property type="entry name" value="IspE"/>
    <property type="match status" value="1"/>
</dbReference>
<comment type="catalytic activity">
    <reaction evidence="6">
        <text>4-CDP-2-C-methyl-D-erythritol + ATP = 4-CDP-2-C-methyl-D-erythritol 2-phosphate + ADP + H(+)</text>
        <dbReference type="Rhea" id="RHEA:18437"/>
        <dbReference type="ChEBI" id="CHEBI:15378"/>
        <dbReference type="ChEBI" id="CHEBI:30616"/>
        <dbReference type="ChEBI" id="CHEBI:57823"/>
        <dbReference type="ChEBI" id="CHEBI:57919"/>
        <dbReference type="ChEBI" id="CHEBI:456216"/>
        <dbReference type="EC" id="2.7.1.148"/>
    </reaction>
</comment>
<dbReference type="Gene3D" id="3.30.70.890">
    <property type="entry name" value="GHMP kinase, C-terminal domain"/>
    <property type="match status" value="1"/>
</dbReference>
<evidence type="ECO:0000256" key="6">
    <source>
        <dbReference type="HAMAP-Rule" id="MF_00061"/>
    </source>
</evidence>
<feature type="active site" evidence="6">
    <location>
        <position position="16"/>
    </location>
</feature>
<dbReference type="PANTHER" id="PTHR43527:SF2">
    <property type="entry name" value="4-DIPHOSPHOCYTIDYL-2-C-METHYL-D-ERYTHRITOL KINASE, CHLOROPLASTIC"/>
    <property type="match status" value="1"/>
</dbReference>
<dbReference type="InterPro" id="IPR006204">
    <property type="entry name" value="GHMP_kinase_N_dom"/>
</dbReference>
<comment type="function">
    <text evidence="6">Catalyzes the phosphorylation of the position 2 hydroxy group of 4-diphosphocytidyl-2C-methyl-D-erythritol.</text>
</comment>
<dbReference type="NCBIfam" id="TIGR00154">
    <property type="entry name" value="ispE"/>
    <property type="match status" value="1"/>
</dbReference>
<name>B1N6H7_9BACT</name>
<dbReference type="SUPFAM" id="SSF54211">
    <property type="entry name" value="Ribosomal protein S5 domain 2-like"/>
    <property type="match status" value="1"/>
</dbReference>
<feature type="binding site" evidence="6">
    <location>
        <begin position="109"/>
        <end position="119"/>
    </location>
    <ligand>
        <name>ATP</name>
        <dbReference type="ChEBI" id="CHEBI:30616"/>
    </ligand>
</feature>
<evidence type="ECO:0000313" key="8">
    <source>
        <dbReference type="EMBL" id="ABM53523.1"/>
    </source>
</evidence>
<dbReference type="InterPro" id="IPR036554">
    <property type="entry name" value="GHMP_kinase_C_sf"/>
</dbReference>
<keyword evidence="2 6" id="KW-0808">Transferase</keyword>
<dbReference type="HAMAP" id="MF_00061">
    <property type="entry name" value="IspE"/>
    <property type="match status" value="1"/>
</dbReference>
<evidence type="ECO:0000256" key="3">
    <source>
        <dbReference type="ARBA" id="ARBA00022741"/>
    </source>
</evidence>
<dbReference type="AlphaFoldDB" id="B1N6H7"/>
<proteinExistence type="inferred from homology"/>
<protein>
    <recommendedName>
        <fullName evidence="1 6">4-diphosphocytidyl-2-C-methyl-D-erythritol kinase</fullName>
        <shortName evidence="6">CMK</shortName>
        <ecNumber evidence="6">2.7.1.148</ecNumber>
    </recommendedName>
    <alternativeName>
        <fullName evidence="6">4-(cytidine-5'-diphospho)-2-C-methyl-D-erythritol kinase</fullName>
    </alternativeName>
</protein>
<dbReference type="UniPathway" id="UPA00056">
    <property type="reaction ID" value="UER00094"/>
</dbReference>
<evidence type="ECO:0000256" key="2">
    <source>
        <dbReference type="ARBA" id="ARBA00022679"/>
    </source>
</evidence>
<keyword evidence="3 6" id="KW-0547">Nucleotide-binding</keyword>
<comment type="pathway">
    <text evidence="6">Isoprenoid biosynthesis; isopentenyl diphosphate biosynthesis via DXP pathway; isopentenyl diphosphate from 1-deoxy-D-xylulose 5-phosphate: step 3/6.</text>
</comment>
<sequence>MIPCMSSPLFMQAPAKLNLALSVGTTRPDGMHPISSWMVTVDLFDDLHLERLPEGNFSLFATVWHRDALRRSDIDWSISKDLVNRAHDHLEAFVGRPLPVKVRVEKRIPIGGGLGGGSSDAAAMLRAMNALFELHIGDDDLRGLAANIGSDVPFLVSGGSALVGGTGGDIQLLGDPPEVHAVLFFPAVACPTADVYRQFDRSAKAPMLRSDAVAALASRPSIGPTDPFNDLAGPAMDIAPSIADDMEEIGLLTELPVHVCGSGSSLFVICSDGMHAQALAAHCEAKLALPAVAVRTCANPAPCDGASVQRSL</sequence>
<gene>
    <name evidence="6" type="primary">ispE</name>
</gene>